<comment type="pathway">
    <text evidence="4">Phospholipid metabolism.</text>
</comment>
<comment type="pathway">
    <text evidence="1">Lipid metabolism.</text>
</comment>
<reference evidence="7" key="2">
    <citation type="submission" date="2021-09" db="EMBL/GenBank/DDBJ databases">
        <authorList>
            <person name="Gilroy R."/>
        </authorList>
    </citation>
    <scope>NUCLEOTIDE SEQUENCE</scope>
    <source>
        <strain evidence="7">CHK135-1449</strain>
    </source>
</reference>
<dbReference type="InterPro" id="IPR029063">
    <property type="entry name" value="SAM-dependent_MTases_sf"/>
</dbReference>
<gene>
    <name evidence="7" type="ORF">K8V79_10510</name>
</gene>
<organism evidence="7 8">
    <name type="scientific">Acinetobacter lwoffii</name>
    <dbReference type="NCBI Taxonomy" id="28090"/>
    <lineage>
        <taxon>Bacteria</taxon>
        <taxon>Pseudomonadati</taxon>
        <taxon>Pseudomonadota</taxon>
        <taxon>Gammaproteobacteria</taxon>
        <taxon>Moraxellales</taxon>
        <taxon>Moraxellaceae</taxon>
        <taxon>Acinetobacter</taxon>
    </lineage>
</organism>
<dbReference type="AlphaFoldDB" id="A0A9D3A053"/>
<protein>
    <submittedName>
        <fullName evidence="7">Class I SAM-dependent methyltransferase</fullName>
    </submittedName>
</protein>
<feature type="domain" description="Methyltransferase" evidence="6">
    <location>
        <begin position="68"/>
        <end position="156"/>
    </location>
</feature>
<evidence type="ECO:0000256" key="1">
    <source>
        <dbReference type="ARBA" id="ARBA00005189"/>
    </source>
</evidence>
<sequence length="281" mass="32184">MKWLQRLRQAIPQHKYAIQATLLGDQAQLPWSNLGYWQAGEQDYVTACRHLADHLAQAVHLNSKDKLLDLGCGQGASLLHWQQQYQVQYLAGVELQPAYVSNIRQHLPELNAIYQTSFLHLKDMQLPQRFDVVLSLDAAYHSPVPLFLAQLRNVLNSNARIGFHHLVLTKNWEYLSPFKQRQYQLLLKSADVNLNDLMSVEVLQDCLTQFEFKNIQIEDLTEAVFSGFANYVETTLNSNKSKPNIKAQVLDDFKIQMTAKLCAKLYQDGVVRYVQVTAQAV</sequence>
<reference evidence="7" key="1">
    <citation type="journal article" date="2021" name="PeerJ">
        <title>Extensive microbial diversity within the chicken gut microbiome revealed by metagenomics and culture.</title>
        <authorList>
            <person name="Gilroy R."/>
            <person name="Ravi A."/>
            <person name="Getino M."/>
            <person name="Pursley I."/>
            <person name="Horton D.L."/>
            <person name="Alikhan N.F."/>
            <person name="Baker D."/>
            <person name="Gharbi K."/>
            <person name="Hall N."/>
            <person name="Watson M."/>
            <person name="Adriaenssens E.M."/>
            <person name="Foster-Nyarko E."/>
            <person name="Jarju S."/>
            <person name="Secka A."/>
            <person name="Antonio M."/>
            <person name="Oren A."/>
            <person name="Chaudhuri R.R."/>
            <person name="La Ragione R."/>
            <person name="Hildebrand F."/>
            <person name="Pallen M.J."/>
        </authorList>
    </citation>
    <scope>NUCLEOTIDE SEQUENCE</scope>
    <source>
        <strain evidence="7">CHK135-1449</strain>
    </source>
</reference>
<dbReference type="Proteomes" id="UP000787156">
    <property type="component" value="Unassembled WGS sequence"/>
</dbReference>
<dbReference type="SUPFAM" id="SSF53335">
    <property type="entry name" value="S-adenosyl-L-methionine-dependent methyltransferases"/>
    <property type="match status" value="1"/>
</dbReference>
<dbReference type="Gene3D" id="3.40.50.150">
    <property type="entry name" value="Vaccinia Virus protein VP39"/>
    <property type="match status" value="1"/>
</dbReference>
<comment type="caution">
    <text evidence="7">The sequence shown here is derived from an EMBL/GenBank/DDBJ whole genome shotgun (WGS) entry which is preliminary data.</text>
</comment>
<evidence type="ECO:0000256" key="5">
    <source>
        <dbReference type="ARBA" id="ARBA00047622"/>
    </source>
</evidence>
<dbReference type="PANTHER" id="PTHR44307">
    <property type="entry name" value="PHOSPHOETHANOLAMINE METHYLTRANSFERASE"/>
    <property type="match status" value="1"/>
</dbReference>
<dbReference type="InterPro" id="IPR041698">
    <property type="entry name" value="Methyltransf_25"/>
</dbReference>
<comment type="catalytic activity">
    <reaction evidence="5">
        <text>phosphoethanolamine + S-adenosyl-L-methionine = N-methylethanolamine phosphate + S-adenosyl-L-homocysteine + H(+)</text>
        <dbReference type="Rhea" id="RHEA:20365"/>
        <dbReference type="ChEBI" id="CHEBI:15378"/>
        <dbReference type="ChEBI" id="CHEBI:57781"/>
        <dbReference type="ChEBI" id="CHEBI:57856"/>
        <dbReference type="ChEBI" id="CHEBI:58190"/>
        <dbReference type="ChEBI" id="CHEBI:59789"/>
        <dbReference type="EC" id="2.1.1.103"/>
    </reaction>
    <physiologicalReaction direction="left-to-right" evidence="5">
        <dbReference type="Rhea" id="RHEA:20366"/>
    </physiologicalReaction>
</comment>
<evidence type="ECO:0000256" key="3">
    <source>
        <dbReference type="ARBA" id="ARBA00022679"/>
    </source>
</evidence>
<evidence type="ECO:0000313" key="7">
    <source>
        <dbReference type="EMBL" id="HJF28652.1"/>
    </source>
</evidence>
<evidence type="ECO:0000259" key="6">
    <source>
        <dbReference type="Pfam" id="PF13649"/>
    </source>
</evidence>
<evidence type="ECO:0000256" key="4">
    <source>
        <dbReference type="ARBA" id="ARBA00025707"/>
    </source>
</evidence>
<dbReference type="GO" id="GO:0032259">
    <property type="term" value="P:methylation"/>
    <property type="evidence" value="ECO:0007669"/>
    <property type="project" value="UniProtKB-KW"/>
</dbReference>
<dbReference type="EMBL" id="DYWX01000113">
    <property type="protein sequence ID" value="HJF28652.1"/>
    <property type="molecule type" value="Genomic_DNA"/>
</dbReference>
<keyword evidence="3" id="KW-0808">Transferase</keyword>
<dbReference type="GO" id="GO:0000234">
    <property type="term" value="F:phosphoethanolamine N-methyltransferase activity"/>
    <property type="evidence" value="ECO:0007669"/>
    <property type="project" value="UniProtKB-EC"/>
</dbReference>
<evidence type="ECO:0000313" key="8">
    <source>
        <dbReference type="Proteomes" id="UP000787156"/>
    </source>
</evidence>
<accession>A0A9D3A053</accession>
<dbReference type="Pfam" id="PF13649">
    <property type="entry name" value="Methyltransf_25"/>
    <property type="match status" value="1"/>
</dbReference>
<evidence type="ECO:0000256" key="2">
    <source>
        <dbReference type="ARBA" id="ARBA00022603"/>
    </source>
</evidence>
<proteinExistence type="predicted"/>
<keyword evidence="2 7" id="KW-0489">Methyltransferase</keyword>
<dbReference type="CDD" id="cd02440">
    <property type="entry name" value="AdoMet_MTases"/>
    <property type="match status" value="1"/>
</dbReference>
<name>A0A9D3A053_ACILW</name>
<dbReference type="PANTHER" id="PTHR44307:SF2">
    <property type="entry name" value="PHOSPHOETHANOLAMINE METHYLTRANSFERASE ISOFORM X1"/>
    <property type="match status" value="1"/>
</dbReference>